<evidence type="ECO:0000259" key="8">
    <source>
        <dbReference type="PROSITE" id="PS50112"/>
    </source>
</evidence>
<dbReference type="Gene3D" id="3.30.565.10">
    <property type="entry name" value="Histidine kinase-like ATPase, C-terminal domain"/>
    <property type="match status" value="1"/>
</dbReference>
<dbReference type="NCBIfam" id="TIGR00229">
    <property type="entry name" value="sensory_box"/>
    <property type="match status" value="1"/>
</dbReference>
<keyword evidence="3 4" id="KW-0597">Phosphoprotein</keyword>
<feature type="domain" description="PAC" evidence="9">
    <location>
        <begin position="113"/>
        <end position="167"/>
    </location>
</feature>
<dbReference type="InterPro" id="IPR000014">
    <property type="entry name" value="PAS"/>
</dbReference>
<gene>
    <name evidence="10" type="ORF">DFR36_101565</name>
</gene>
<dbReference type="Pfam" id="PF08447">
    <property type="entry name" value="PAS_3"/>
    <property type="match status" value="1"/>
</dbReference>
<protein>
    <recommendedName>
        <fullName evidence="2">histidine kinase</fullName>
        <ecNumber evidence="2">2.7.13.3</ecNumber>
    </recommendedName>
</protein>
<accession>A0A317RFP5</accession>
<dbReference type="InterPro" id="IPR036097">
    <property type="entry name" value="HisK_dim/P_sf"/>
</dbReference>
<evidence type="ECO:0000259" key="6">
    <source>
        <dbReference type="PROSITE" id="PS50109"/>
    </source>
</evidence>
<evidence type="ECO:0000259" key="7">
    <source>
        <dbReference type="PROSITE" id="PS50110"/>
    </source>
</evidence>
<proteinExistence type="predicted"/>
<dbReference type="Pfam" id="PF02518">
    <property type="entry name" value="HATPase_c"/>
    <property type="match status" value="1"/>
</dbReference>
<evidence type="ECO:0000256" key="1">
    <source>
        <dbReference type="ARBA" id="ARBA00000085"/>
    </source>
</evidence>
<dbReference type="RefSeq" id="WP_019374330.1">
    <property type="nucleotide sequence ID" value="NZ_ALEE01000509.1"/>
</dbReference>
<evidence type="ECO:0000259" key="9">
    <source>
        <dbReference type="PROSITE" id="PS50113"/>
    </source>
</evidence>
<organism evidence="10 11">
    <name type="scientific">Melaminivora alkalimesophila</name>
    <dbReference type="NCBI Taxonomy" id="1165852"/>
    <lineage>
        <taxon>Bacteria</taxon>
        <taxon>Pseudomonadati</taxon>
        <taxon>Pseudomonadota</taxon>
        <taxon>Betaproteobacteria</taxon>
        <taxon>Burkholderiales</taxon>
        <taxon>Comamonadaceae</taxon>
        <taxon>Melaminivora</taxon>
    </lineage>
</organism>
<dbReference type="PROSITE" id="PS50113">
    <property type="entry name" value="PAC"/>
    <property type="match status" value="1"/>
</dbReference>
<dbReference type="SUPFAM" id="SSF55785">
    <property type="entry name" value="PYP-like sensor domain (PAS domain)"/>
    <property type="match status" value="2"/>
</dbReference>
<comment type="caution">
    <text evidence="10">The sequence shown here is derived from an EMBL/GenBank/DDBJ whole genome shotgun (WGS) entry which is preliminary data.</text>
</comment>
<dbReference type="PROSITE" id="PS50112">
    <property type="entry name" value="PAS"/>
    <property type="match status" value="1"/>
</dbReference>
<dbReference type="PROSITE" id="PS50110">
    <property type="entry name" value="RESPONSE_REGULATORY"/>
    <property type="match status" value="1"/>
</dbReference>
<dbReference type="EMBL" id="QGUB01000001">
    <property type="protein sequence ID" value="PWW49044.1"/>
    <property type="molecule type" value="Genomic_DNA"/>
</dbReference>
<dbReference type="PROSITE" id="PS50109">
    <property type="entry name" value="HIS_KIN"/>
    <property type="match status" value="1"/>
</dbReference>
<dbReference type="Pfam" id="PF08448">
    <property type="entry name" value="PAS_4"/>
    <property type="match status" value="1"/>
</dbReference>
<dbReference type="PANTHER" id="PTHR43065:SF42">
    <property type="entry name" value="TWO-COMPONENT SENSOR PPRA"/>
    <property type="match status" value="1"/>
</dbReference>
<evidence type="ECO:0000313" key="11">
    <source>
        <dbReference type="Proteomes" id="UP000246483"/>
    </source>
</evidence>
<dbReference type="PRINTS" id="PR00344">
    <property type="entry name" value="BCTRLSENSOR"/>
</dbReference>
<dbReference type="Pfam" id="PF00072">
    <property type="entry name" value="Response_reg"/>
    <property type="match status" value="1"/>
</dbReference>
<evidence type="ECO:0000256" key="3">
    <source>
        <dbReference type="ARBA" id="ARBA00022553"/>
    </source>
</evidence>
<dbReference type="Pfam" id="PF00512">
    <property type="entry name" value="HisKA"/>
    <property type="match status" value="1"/>
</dbReference>
<sequence>MAEDPHPSQGFPHAPGLMSARVRDFDWASHPLGPIAQWPDALRMVLDLILSSHFPKSLAWGEQEFMFYNDAYRPFLGDKPEALGRPLFEVWPEVRDELRPIAERALAGESTYHRDKLLLLKRYGYPEPMVFSFSYSPVRDERGVVRGWLATMMETTQVQHAQQQLRDMAAALEQQVALRTADRDRLWNLSDALMIVARFDGTIVAANPGWTAALGWTEVETVGRHIRAFVHREDASALDMEGALLRNVDQRHVQMRFLRSDGQVRTIRWSVVAADGFLHAVGRDETEEIERTRQLNDTQERLRQGQKMEAIGQLTGGIAHDFNNMLQGIVLPLQLMQRRLAQGRTQEVGGYIDAALASARRAASLTQRLLAFSRRQPLDVRPTDMAAALQGLESMLRSSCGENIALALEIPEGLWSVQTDRHQLENAVLNLAINARDAMPGGGTLRLQAANEEVTSEHGSGRGRSGLQPGSYVRVSVSDTGTGMTEDVIERAFDPFFTTKPIGQGTGLGLSMVYGYMRQTGGAVEIESGPGGSTVHLYLPRSEQSAGEEAPGTLSPEPLVRRRDSVLVVEDDATVRTLVVELLRDLGFQVMHASNGSDAMALLSGALQYDLLVTDVGLPGPNGRQVADFARERLPAIRVLLMTGYAERAAMSDDLMGAAMELIVKPFDAPAFVQKVQQMMRCEEMALHDPSRAD</sequence>
<name>A0A317RFP5_9BURK</name>
<dbReference type="SMART" id="SM00388">
    <property type="entry name" value="HisKA"/>
    <property type="match status" value="1"/>
</dbReference>
<dbReference type="InterPro" id="IPR035965">
    <property type="entry name" value="PAS-like_dom_sf"/>
</dbReference>
<feature type="region of interest" description="Disordered" evidence="5">
    <location>
        <begin position="451"/>
        <end position="472"/>
    </location>
</feature>
<dbReference type="InterPro" id="IPR001789">
    <property type="entry name" value="Sig_transdc_resp-reg_receiver"/>
</dbReference>
<dbReference type="Gene3D" id="3.30.450.20">
    <property type="entry name" value="PAS domain"/>
    <property type="match status" value="2"/>
</dbReference>
<dbReference type="SUPFAM" id="SSF55874">
    <property type="entry name" value="ATPase domain of HSP90 chaperone/DNA topoisomerase II/histidine kinase"/>
    <property type="match status" value="1"/>
</dbReference>
<dbReference type="Gene3D" id="3.40.50.2300">
    <property type="match status" value="1"/>
</dbReference>
<evidence type="ECO:0000256" key="2">
    <source>
        <dbReference type="ARBA" id="ARBA00012438"/>
    </source>
</evidence>
<dbReference type="InterPro" id="IPR000700">
    <property type="entry name" value="PAS-assoc_C"/>
</dbReference>
<comment type="catalytic activity">
    <reaction evidence="1">
        <text>ATP + protein L-histidine = ADP + protein N-phospho-L-histidine.</text>
        <dbReference type="EC" id="2.7.13.3"/>
    </reaction>
</comment>
<dbReference type="SUPFAM" id="SSF52172">
    <property type="entry name" value="CheY-like"/>
    <property type="match status" value="1"/>
</dbReference>
<dbReference type="InterPro" id="IPR003661">
    <property type="entry name" value="HisK_dim/P_dom"/>
</dbReference>
<dbReference type="SMART" id="SM00448">
    <property type="entry name" value="REC"/>
    <property type="match status" value="1"/>
</dbReference>
<evidence type="ECO:0000256" key="4">
    <source>
        <dbReference type="PROSITE-ProRule" id="PRU00169"/>
    </source>
</evidence>
<dbReference type="Gene3D" id="1.10.287.130">
    <property type="match status" value="1"/>
</dbReference>
<dbReference type="InterPro" id="IPR013656">
    <property type="entry name" value="PAS_4"/>
</dbReference>
<dbReference type="InterPro" id="IPR011006">
    <property type="entry name" value="CheY-like_superfamily"/>
</dbReference>
<evidence type="ECO:0000256" key="5">
    <source>
        <dbReference type="SAM" id="MobiDB-lite"/>
    </source>
</evidence>
<dbReference type="SMART" id="SM00091">
    <property type="entry name" value="PAS"/>
    <property type="match status" value="2"/>
</dbReference>
<feature type="modified residue" description="4-aspartylphosphate" evidence="4">
    <location>
        <position position="615"/>
    </location>
</feature>
<feature type="domain" description="Histidine kinase" evidence="6">
    <location>
        <begin position="317"/>
        <end position="543"/>
    </location>
</feature>
<keyword evidence="10" id="KW-0808">Transferase</keyword>
<dbReference type="GO" id="GO:0000155">
    <property type="term" value="F:phosphorelay sensor kinase activity"/>
    <property type="evidence" value="ECO:0007669"/>
    <property type="project" value="InterPro"/>
</dbReference>
<keyword evidence="11" id="KW-1185">Reference proteome</keyword>
<dbReference type="InterPro" id="IPR013655">
    <property type="entry name" value="PAS_fold_3"/>
</dbReference>
<dbReference type="Proteomes" id="UP000246483">
    <property type="component" value="Unassembled WGS sequence"/>
</dbReference>
<feature type="domain" description="Response regulatory" evidence="7">
    <location>
        <begin position="565"/>
        <end position="680"/>
    </location>
</feature>
<dbReference type="AlphaFoldDB" id="A0A317RFP5"/>
<dbReference type="EC" id="2.7.13.3" evidence="2"/>
<dbReference type="InterPro" id="IPR003594">
    <property type="entry name" value="HATPase_dom"/>
</dbReference>
<dbReference type="CDD" id="cd00130">
    <property type="entry name" value="PAS"/>
    <property type="match status" value="2"/>
</dbReference>
<evidence type="ECO:0000313" key="10">
    <source>
        <dbReference type="EMBL" id="PWW49044.1"/>
    </source>
</evidence>
<dbReference type="InterPro" id="IPR005467">
    <property type="entry name" value="His_kinase_dom"/>
</dbReference>
<reference evidence="10 11" key="1">
    <citation type="submission" date="2018-05" db="EMBL/GenBank/DDBJ databases">
        <title>Genomic Encyclopedia of Type Strains, Phase IV (KMG-IV): sequencing the most valuable type-strain genomes for metagenomic binning, comparative biology and taxonomic classification.</title>
        <authorList>
            <person name="Goeker M."/>
        </authorList>
    </citation>
    <scope>NUCLEOTIDE SEQUENCE [LARGE SCALE GENOMIC DNA]</scope>
    <source>
        <strain evidence="10 11">DSM 26006</strain>
    </source>
</reference>
<dbReference type="SMART" id="SM00387">
    <property type="entry name" value="HATPase_c"/>
    <property type="match status" value="1"/>
</dbReference>
<feature type="domain" description="PAS" evidence="8">
    <location>
        <begin position="194"/>
        <end position="252"/>
    </location>
</feature>
<dbReference type="PANTHER" id="PTHR43065">
    <property type="entry name" value="SENSOR HISTIDINE KINASE"/>
    <property type="match status" value="1"/>
</dbReference>
<dbReference type="InterPro" id="IPR036890">
    <property type="entry name" value="HATPase_C_sf"/>
</dbReference>
<dbReference type="SUPFAM" id="SSF47384">
    <property type="entry name" value="Homodimeric domain of signal transducing histidine kinase"/>
    <property type="match status" value="1"/>
</dbReference>
<dbReference type="InterPro" id="IPR004358">
    <property type="entry name" value="Sig_transdc_His_kin-like_C"/>
</dbReference>
<keyword evidence="10" id="KW-0418">Kinase</keyword>